<dbReference type="RefSeq" id="WP_235724791.1">
    <property type="nucleotide sequence ID" value="NZ_JAPKFM010000030.1"/>
</dbReference>
<evidence type="ECO:0000256" key="2">
    <source>
        <dbReference type="SAM" id="Phobius"/>
    </source>
</evidence>
<dbReference type="PANTHER" id="PTHR35335">
    <property type="entry name" value="UPF0716 PROTEIN FXSA"/>
    <property type="match status" value="1"/>
</dbReference>
<name>A0A9X3I6U9_9ACTN</name>
<gene>
    <name evidence="3" type="ORF">OSB52_21495</name>
</gene>
<dbReference type="Proteomes" id="UP001143347">
    <property type="component" value="Unassembled WGS sequence"/>
</dbReference>
<dbReference type="AlphaFoldDB" id="A0A9X3I6U9"/>
<feature type="region of interest" description="Disordered" evidence="1">
    <location>
        <begin position="148"/>
        <end position="167"/>
    </location>
</feature>
<reference evidence="3" key="1">
    <citation type="submission" date="2022-10" db="EMBL/GenBank/DDBJ databases">
        <title>WGS of marine actinomycetes from Thailand.</title>
        <authorList>
            <person name="Thawai C."/>
        </authorList>
    </citation>
    <scope>NUCLEOTIDE SEQUENCE</scope>
    <source>
        <strain evidence="3">SW21</strain>
    </source>
</reference>
<dbReference type="PANTHER" id="PTHR35335:SF1">
    <property type="entry name" value="UPF0716 PROTEIN FXSA"/>
    <property type="match status" value="1"/>
</dbReference>
<proteinExistence type="predicted"/>
<evidence type="ECO:0000256" key="1">
    <source>
        <dbReference type="SAM" id="MobiDB-lite"/>
    </source>
</evidence>
<keyword evidence="4" id="KW-1185">Reference proteome</keyword>
<dbReference type="EMBL" id="JAPKFM010000030">
    <property type="protein sequence ID" value="MCX2966656.1"/>
    <property type="molecule type" value="Genomic_DNA"/>
</dbReference>
<comment type="caution">
    <text evidence="3">The sequence shown here is derived from an EMBL/GenBank/DDBJ whole genome shotgun (WGS) entry which is preliminary data.</text>
</comment>
<dbReference type="Pfam" id="PF04186">
    <property type="entry name" value="FxsA"/>
    <property type="match status" value="1"/>
</dbReference>
<evidence type="ECO:0000313" key="3">
    <source>
        <dbReference type="EMBL" id="MCX2966656.1"/>
    </source>
</evidence>
<protein>
    <submittedName>
        <fullName evidence="3">FxsA family protein</fullName>
    </submittedName>
</protein>
<accession>A0A9X3I6U9</accession>
<dbReference type="InterPro" id="IPR007313">
    <property type="entry name" value="FxsA"/>
</dbReference>
<feature type="transmembrane region" description="Helical" evidence="2">
    <location>
        <begin position="74"/>
        <end position="98"/>
    </location>
</feature>
<feature type="compositionally biased region" description="Basic and acidic residues" evidence="1">
    <location>
        <begin position="157"/>
        <end position="167"/>
    </location>
</feature>
<feature type="transmembrane region" description="Helical" evidence="2">
    <location>
        <begin position="26"/>
        <end position="44"/>
    </location>
</feature>
<sequence>MRMLLVIAYIAIEIGAFVAMTHFLGFGWAVLITVGAVAAGLLLLRQQGRKVFAQLRRASRNEVDPRGPLTDTALLAGATMLMVIPGVVSTAAGLLLLIPPVRRALRPVVAAAGAKSFAASMDRAGLYASGIYVRGGTVVDGTVVDSEATVSTPPRTNPDDRRLPRGH</sequence>
<dbReference type="NCBIfam" id="NF008528">
    <property type="entry name" value="PRK11463.1-2"/>
    <property type="match status" value="1"/>
</dbReference>
<dbReference type="GO" id="GO:0016020">
    <property type="term" value="C:membrane"/>
    <property type="evidence" value="ECO:0007669"/>
    <property type="project" value="InterPro"/>
</dbReference>
<keyword evidence="2" id="KW-1133">Transmembrane helix</keyword>
<organism evidence="3 4">
    <name type="scientific">Gordonia aquimaris</name>
    <dbReference type="NCBI Taxonomy" id="2984863"/>
    <lineage>
        <taxon>Bacteria</taxon>
        <taxon>Bacillati</taxon>
        <taxon>Actinomycetota</taxon>
        <taxon>Actinomycetes</taxon>
        <taxon>Mycobacteriales</taxon>
        <taxon>Gordoniaceae</taxon>
        <taxon>Gordonia</taxon>
    </lineage>
</organism>
<keyword evidence="2" id="KW-0812">Transmembrane</keyword>
<keyword evidence="2" id="KW-0472">Membrane</keyword>
<evidence type="ECO:0000313" key="4">
    <source>
        <dbReference type="Proteomes" id="UP001143347"/>
    </source>
</evidence>